<proteinExistence type="predicted"/>
<name>A0A225VN91_9STRA</name>
<dbReference type="AlphaFoldDB" id="A0A225VN91"/>
<protein>
    <submittedName>
        <fullName evidence="1">Avirulence (Avh) protein</fullName>
    </submittedName>
</protein>
<accession>A0A225VN91</accession>
<organism evidence="1 2">
    <name type="scientific">Phytophthora megakarya</name>
    <dbReference type="NCBI Taxonomy" id="4795"/>
    <lineage>
        <taxon>Eukaryota</taxon>
        <taxon>Sar</taxon>
        <taxon>Stramenopiles</taxon>
        <taxon>Oomycota</taxon>
        <taxon>Peronosporomycetes</taxon>
        <taxon>Peronosporales</taxon>
        <taxon>Peronosporaceae</taxon>
        <taxon>Phytophthora</taxon>
    </lineage>
</organism>
<dbReference type="EMBL" id="NBNE01003995">
    <property type="protein sequence ID" value="OWZ06368.1"/>
    <property type="molecule type" value="Genomic_DNA"/>
</dbReference>
<comment type="caution">
    <text evidence="1">The sequence shown here is derived from an EMBL/GenBank/DDBJ whole genome shotgun (WGS) entry which is preliminary data.</text>
</comment>
<gene>
    <name evidence="1" type="ORF">PHMEG_00021387</name>
</gene>
<keyword evidence="2" id="KW-1185">Reference proteome</keyword>
<evidence type="ECO:0000313" key="1">
    <source>
        <dbReference type="EMBL" id="OWZ06368.1"/>
    </source>
</evidence>
<reference evidence="2" key="1">
    <citation type="submission" date="2017-03" db="EMBL/GenBank/DDBJ databases">
        <title>Phytopthora megakarya and P. palmivora, two closely related causual agents of cacao black pod achieved similar genome size and gene model numbers by different mechanisms.</title>
        <authorList>
            <person name="Ali S."/>
            <person name="Shao J."/>
            <person name="Larry D.J."/>
            <person name="Kronmiller B."/>
            <person name="Shen D."/>
            <person name="Strem M.D."/>
            <person name="Melnick R.L."/>
            <person name="Guiltinan M.J."/>
            <person name="Tyler B.M."/>
            <person name="Meinhardt L.W."/>
            <person name="Bailey B.A."/>
        </authorList>
    </citation>
    <scope>NUCLEOTIDE SEQUENCE [LARGE SCALE GENOMIC DNA]</scope>
    <source>
        <strain evidence="2">zdho120</strain>
    </source>
</reference>
<dbReference type="Proteomes" id="UP000198211">
    <property type="component" value="Unassembled WGS sequence"/>
</dbReference>
<evidence type="ECO:0000313" key="2">
    <source>
        <dbReference type="Proteomes" id="UP000198211"/>
    </source>
</evidence>
<sequence>MSDIDKAKYLSKLDMTDDNLAKLLGMENMSVAAMKRHPNYNLYYAVTYNVNTRMINKLFKTKTEPSTLWKQLGLPTGETTSVAELKNIKRNDPNFDTYIRYVTKYDKELDAFKTKEQKLLEKYKLSKQFDEDAQPSPELVRMFNVNWDGPDIVYPAEILARADMWAKAGKSDDYVLTMLGMPSLKESSKFAHSYNYKAFLQFKEAAGTLSKNS</sequence>